<evidence type="ECO:0000313" key="5">
    <source>
        <dbReference type="Proteomes" id="UP000318509"/>
    </source>
</evidence>
<dbReference type="Proteomes" id="UP000318509">
    <property type="component" value="Unassembled WGS sequence"/>
</dbReference>
<dbReference type="PANTHER" id="PTHR34039">
    <property type="entry name" value="UPF0102 PROTEIN YRAN"/>
    <property type="match status" value="1"/>
</dbReference>
<name>A0A537K4C4_9BACT</name>
<evidence type="ECO:0000256" key="1">
    <source>
        <dbReference type="ARBA" id="ARBA00006738"/>
    </source>
</evidence>
<evidence type="ECO:0000256" key="3">
    <source>
        <dbReference type="SAM" id="MobiDB-lite"/>
    </source>
</evidence>
<gene>
    <name evidence="4" type="ORF">E6H00_06215</name>
</gene>
<dbReference type="InterPro" id="IPR011335">
    <property type="entry name" value="Restrct_endonuc-II-like"/>
</dbReference>
<organism evidence="4 5">
    <name type="scientific">Candidatus Segetimicrobium genomatis</name>
    <dbReference type="NCBI Taxonomy" id="2569760"/>
    <lineage>
        <taxon>Bacteria</taxon>
        <taxon>Bacillati</taxon>
        <taxon>Candidatus Sysuimicrobiota</taxon>
        <taxon>Candidatus Sysuimicrobiia</taxon>
        <taxon>Candidatus Sysuimicrobiales</taxon>
        <taxon>Candidatus Segetimicrobiaceae</taxon>
        <taxon>Candidatus Segetimicrobium</taxon>
    </lineage>
</organism>
<dbReference type="NCBIfam" id="NF009150">
    <property type="entry name" value="PRK12497.1-3"/>
    <property type="match status" value="1"/>
</dbReference>
<protein>
    <recommendedName>
        <fullName evidence="2">UPF0102 protein E6H00_06215</fullName>
    </recommendedName>
</protein>
<dbReference type="CDD" id="cd20736">
    <property type="entry name" value="PoNe_Nuclease"/>
    <property type="match status" value="1"/>
</dbReference>
<dbReference type="NCBIfam" id="NF009154">
    <property type="entry name" value="PRK12497.3-3"/>
    <property type="match status" value="1"/>
</dbReference>
<evidence type="ECO:0000313" key="4">
    <source>
        <dbReference type="EMBL" id="TMI90627.1"/>
    </source>
</evidence>
<comment type="similarity">
    <text evidence="1 2">Belongs to the UPF0102 family.</text>
</comment>
<reference evidence="4 5" key="1">
    <citation type="journal article" date="2019" name="Nat. Microbiol.">
        <title>Mediterranean grassland soil C-N compound turnover is dependent on rainfall and depth, and is mediated by genomically divergent microorganisms.</title>
        <authorList>
            <person name="Diamond S."/>
            <person name="Andeer P.F."/>
            <person name="Li Z."/>
            <person name="Crits-Christoph A."/>
            <person name="Burstein D."/>
            <person name="Anantharaman K."/>
            <person name="Lane K.R."/>
            <person name="Thomas B.C."/>
            <person name="Pan C."/>
            <person name="Northen T.R."/>
            <person name="Banfield J.F."/>
        </authorList>
    </citation>
    <scope>NUCLEOTIDE SEQUENCE [LARGE SCALE GENOMIC DNA]</scope>
    <source>
        <strain evidence="4">NP_3</strain>
    </source>
</reference>
<sequence>MPPGPARGAVGRHTSGHPASEGAPARRQRLGRLGEEAAVAVLRSRGYRILERNVRLRRGEVDVIAEEHGNLVFVEVKARRSEVYGTPAEAVGPRKQRALAALAAAYCSRRGLGERACRFDVVEVRLDRGGRPIRVDVLRDAFRP</sequence>
<dbReference type="Pfam" id="PF02021">
    <property type="entry name" value="UPF0102"/>
    <property type="match status" value="1"/>
</dbReference>
<dbReference type="NCBIfam" id="TIGR00252">
    <property type="entry name" value="YraN family protein"/>
    <property type="match status" value="1"/>
</dbReference>
<dbReference type="PANTHER" id="PTHR34039:SF1">
    <property type="entry name" value="UPF0102 PROTEIN YRAN"/>
    <property type="match status" value="1"/>
</dbReference>
<proteinExistence type="inferred from homology"/>
<dbReference type="Gene3D" id="3.40.1350.10">
    <property type="match status" value="1"/>
</dbReference>
<accession>A0A537K4C4</accession>
<dbReference type="AlphaFoldDB" id="A0A537K4C4"/>
<dbReference type="InterPro" id="IPR003509">
    <property type="entry name" value="UPF0102_YraN-like"/>
</dbReference>
<evidence type="ECO:0000256" key="2">
    <source>
        <dbReference type="HAMAP-Rule" id="MF_00048"/>
    </source>
</evidence>
<dbReference type="SUPFAM" id="SSF52980">
    <property type="entry name" value="Restriction endonuclease-like"/>
    <property type="match status" value="1"/>
</dbReference>
<dbReference type="InterPro" id="IPR011856">
    <property type="entry name" value="tRNA_endonuc-like_dom_sf"/>
</dbReference>
<dbReference type="HAMAP" id="MF_00048">
    <property type="entry name" value="UPF0102"/>
    <property type="match status" value="1"/>
</dbReference>
<feature type="region of interest" description="Disordered" evidence="3">
    <location>
        <begin position="1"/>
        <end position="29"/>
    </location>
</feature>
<dbReference type="GO" id="GO:0003676">
    <property type="term" value="F:nucleic acid binding"/>
    <property type="evidence" value="ECO:0007669"/>
    <property type="project" value="InterPro"/>
</dbReference>
<comment type="caution">
    <text evidence="4">The sequence shown here is derived from an EMBL/GenBank/DDBJ whole genome shotgun (WGS) entry which is preliminary data.</text>
</comment>
<dbReference type="EMBL" id="VBAK01000108">
    <property type="protein sequence ID" value="TMI90627.1"/>
    <property type="molecule type" value="Genomic_DNA"/>
</dbReference>